<evidence type="ECO:0000256" key="2">
    <source>
        <dbReference type="RuleBase" id="RU362080"/>
    </source>
</evidence>
<dbReference type="Gene3D" id="3.40.1620.10">
    <property type="entry name" value="YefM-like domain"/>
    <property type="match status" value="1"/>
</dbReference>
<reference evidence="3 4" key="1">
    <citation type="journal article" date="2023" name="Int. J. Syst. Evol. Microbiol.">
        <title>Methylocystis iwaonis sp. nov., a type II methane-oxidizing bacterium from surface soil of a rice paddy field in Japan, and emended description of the genus Methylocystis (ex Whittenbury et al. 1970) Bowman et al. 1993.</title>
        <authorList>
            <person name="Kaise H."/>
            <person name="Sawadogo J.B."/>
            <person name="Alam M.S."/>
            <person name="Ueno C."/>
            <person name="Dianou D."/>
            <person name="Shinjo R."/>
            <person name="Asakawa S."/>
        </authorList>
    </citation>
    <scope>NUCLEOTIDE SEQUENCE [LARGE SCALE GENOMIC DNA]</scope>
    <source>
        <strain evidence="3 4">SS37A-Re</strain>
    </source>
</reference>
<dbReference type="Proteomes" id="UP001317629">
    <property type="component" value="Chromosome"/>
</dbReference>
<comment type="function">
    <text evidence="2">Antitoxin component of a type II toxin-antitoxin (TA) system.</text>
</comment>
<gene>
    <name evidence="3" type="primary">yefM</name>
    <name evidence="3" type="ORF">SS37A_12920</name>
</gene>
<dbReference type="PANTHER" id="PTHR33713:SF6">
    <property type="entry name" value="ANTITOXIN YEFM"/>
    <property type="match status" value="1"/>
</dbReference>
<dbReference type="NCBIfam" id="TIGR01552">
    <property type="entry name" value="phd_fam"/>
    <property type="match status" value="1"/>
</dbReference>
<dbReference type="InterPro" id="IPR006442">
    <property type="entry name" value="Antitoxin_Phd/YefM"/>
</dbReference>
<dbReference type="InterPro" id="IPR051405">
    <property type="entry name" value="phD/YefM_antitoxin"/>
</dbReference>
<sequence>MRGLANVRSYVHIPSMRTTSYSDLRKNLAATLDRVTEDHEPVVITRDRGKPAAVLISLEDFASYEETAYLLKSPRNAERLLASIKELEAGGGAERKLSE</sequence>
<dbReference type="EMBL" id="AP027142">
    <property type="protein sequence ID" value="BDV33763.1"/>
    <property type="molecule type" value="Genomic_DNA"/>
</dbReference>
<protein>
    <recommendedName>
        <fullName evidence="2">Antitoxin</fullName>
    </recommendedName>
</protein>
<comment type="similarity">
    <text evidence="1 2">Belongs to the phD/YefM antitoxin family.</text>
</comment>
<organism evidence="3 4">
    <name type="scientific">Methylocystis iwaonis</name>
    <dbReference type="NCBI Taxonomy" id="2885079"/>
    <lineage>
        <taxon>Bacteria</taxon>
        <taxon>Pseudomonadati</taxon>
        <taxon>Pseudomonadota</taxon>
        <taxon>Alphaproteobacteria</taxon>
        <taxon>Hyphomicrobiales</taxon>
        <taxon>Methylocystaceae</taxon>
        <taxon>Methylocystis</taxon>
    </lineage>
</organism>
<dbReference type="SUPFAM" id="SSF143120">
    <property type="entry name" value="YefM-like"/>
    <property type="match status" value="1"/>
</dbReference>
<evidence type="ECO:0000256" key="1">
    <source>
        <dbReference type="ARBA" id="ARBA00009981"/>
    </source>
</evidence>
<proteinExistence type="inferred from homology"/>
<name>A0ABM8E786_9HYPH</name>
<evidence type="ECO:0000313" key="3">
    <source>
        <dbReference type="EMBL" id="BDV33763.1"/>
    </source>
</evidence>
<keyword evidence="4" id="KW-1185">Reference proteome</keyword>
<dbReference type="Gene3D" id="6.10.250.330">
    <property type="match status" value="1"/>
</dbReference>
<accession>A0ABM8E786</accession>
<evidence type="ECO:0000313" key="4">
    <source>
        <dbReference type="Proteomes" id="UP001317629"/>
    </source>
</evidence>
<dbReference type="InterPro" id="IPR036165">
    <property type="entry name" value="YefM-like_sf"/>
</dbReference>
<dbReference type="PANTHER" id="PTHR33713">
    <property type="entry name" value="ANTITOXIN YAFN-RELATED"/>
    <property type="match status" value="1"/>
</dbReference>
<dbReference type="Pfam" id="PF02604">
    <property type="entry name" value="PhdYeFM_antitox"/>
    <property type="match status" value="1"/>
</dbReference>